<proteinExistence type="predicted"/>
<evidence type="ECO:0000313" key="2">
    <source>
        <dbReference type="Proteomes" id="UP000829398"/>
    </source>
</evidence>
<organism evidence="1 2">
    <name type="scientific">Citrus sinensis</name>
    <name type="common">Sweet orange</name>
    <name type="synonym">Citrus aurantium var. sinensis</name>
    <dbReference type="NCBI Taxonomy" id="2711"/>
    <lineage>
        <taxon>Eukaryota</taxon>
        <taxon>Viridiplantae</taxon>
        <taxon>Streptophyta</taxon>
        <taxon>Embryophyta</taxon>
        <taxon>Tracheophyta</taxon>
        <taxon>Spermatophyta</taxon>
        <taxon>Magnoliopsida</taxon>
        <taxon>eudicotyledons</taxon>
        <taxon>Gunneridae</taxon>
        <taxon>Pentapetalae</taxon>
        <taxon>rosids</taxon>
        <taxon>malvids</taxon>
        <taxon>Sapindales</taxon>
        <taxon>Rutaceae</taxon>
        <taxon>Aurantioideae</taxon>
        <taxon>Citrus</taxon>
    </lineage>
</organism>
<dbReference type="EMBL" id="CM039170">
    <property type="protein sequence ID" value="KAH9802500.1"/>
    <property type="molecule type" value="Genomic_DNA"/>
</dbReference>
<accession>A0ACB8NWS9</accession>
<gene>
    <name evidence="1" type="ORF">KPL71_001412</name>
</gene>
<reference evidence="2" key="1">
    <citation type="journal article" date="2023" name="Hortic. Res.">
        <title>A chromosome-level phased genome enabling allele-level studies in sweet orange: a case study on citrus Huanglongbing tolerance.</title>
        <authorList>
            <person name="Wu B."/>
            <person name="Yu Q."/>
            <person name="Deng Z."/>
            <person name="Duan Y."/>
            <person name="Luo F."/>
            <person name="Gmitter F. Jr."/>
        </authorList>
    </citation>
    <scope>NUCLEOTIDE SEQUENCE [LARGE SCALE GENOMIC DNA]</scope>
    <source>
        <strain evidence="2">cv. Valencia</strain>
    </source>
</reference>
<protein>
    <submittedName>
        <fullName evidence="1">Uncharacterized protein</fullName>
    </submittedName>
</protein>
<evidence type="ECO:0000313" key="1">
    <source>
        <dbReference type="EMBL" id="KAH9802500.1"/>
    </source>
</evidence>
<comment type="caution">
    <text evidence="1">The sequence shown here is derived from an EMBL/GenBank/DDBJ whole genome shotgun (WGS) entry which is preliminary data.</text>
</comment>
<keyword evidence="2" id="KW-1185">Reference proteome</keyword>
<sequence>MAEALLSSSSARTTATNAKFEVEKFDGTNNFGMWQCEVLDVLYQQELDVALEEKPDMMDDKEWIKINRQACGTIHLCLTKDHKYSIMRETSAKKLWETLEEKYMKKSLENRLYMKKKLYRFTYIHGMSLNDYVNSFNKILADFLKLNERFEDENKALLLLNSLPNKYDYLTTTLLHGKDSITFDDVCSALYNSETRKNDRKDHRETVTKALTERGRSQSRKPGKRSKSKGRLAKDKCAFCREKGHWKKNCPKLQKGKATSGACVAKHDEESNFSLVGMTLICHSDEWILDSGYTYPAILKIR</sequence>
<dbReference type="Proteomes" id="UP000829398">
    <property type="component" value="Chromosome 1"/>
</dbReference>
<name>A0ACB8NWS9_CITSI</name>